<keyword evidence="3" id="KW-1185">Reference proteome</keyword>
<evidence type="ECO:0000313" key="2">
    <source>
        <dbReference type="EMBL" id="CAI0459078.1"/>
    </source>
</evidence>
<accession>A0AAV0NKG8</accession>
<dbReference type="AlphaFoldDB" id="A0AAV0NKG8"/>
<feature type="compositionally biased region" description="Low complexity" evidence="1">
    <location>
        <begin position="32"/>
        <end position="44"/>
    </location>
</feature>
<name>A0AAV0NKG8_9ROSI</name>
<evidence type="ECO:0000256" key="1">
    <source>
        <dbReference type="SAM" id="MobiDB-lite"/>
    </source>
</evidence>
<protein>
    <submittedName>
        <fullName evidence="2">Uncharacterized protein</fullName>
    </submittedName>
</protein>
<organism evidence="2 3">
    <name type="scientific">Linum tenue</name>
    <dbReference type="NCBI Taxonomy" id="586396"/>
    <lineage>
        <taxon>Eukaryota</taxon>
        <taxon>Viridiplantae</taxon>
        <taxon>Streptophyta</taxon>
        <taxon>Embryophyta</taxon>
        <taxon>Tracheophyta</taxon>
        <taxon>Spermatophyta</taxon>
        <taxon>Magnoliopsida</taxon>
        <taxon>eudicotyledons</taxon>
        <taxon>Gunneridae</taxon>
        <taxon>Pentapetalae</taxon>
        <taxon>rosids</taxon>
        <taxon>fabids</taxon>
        <taxon>Malpighiales</taxon>
        <taxon>Linaceae</taxon>
        <taxon>Linum</taxon>
    </lineage>
</organism>
<proteinExistence type="predicted"/>
<comment type="caution">
    <text evidence="2">The sequence shown here is derived from an EMBL/GenBank/DDBJ whole genome shotgun (WGS) entry which is preliminary data.</text>
</comment>
<dbReference type="Proteomes" id="UP001154282">
    <property type="component" value="Unassembled WGS sequence"/>
</dbReference>
<evidence type="ECO:0000313" key="3">
    <source>
        <dbReference type="Proteomes" id="UP001154282"/>
    </source>
</evidence>
<sequence length="103" mass="10615">MYTSPTSSPAGRCCLPTASPPPAISGSRRSTLPKSLRGGSGRGLPSCRLSIGATWPPTTATTSVLMRGRITSPECTSTIATCTGSLKTTDSMLEFRHVAICVG</sequence>
<feature type="region of interest" description="Disordered" evidence="1">
    <location>
        <begin position="1"/>
        <end position="44"/>
    </location>
</feature>
<dbReference type="EMBL" id="CAMGYJ010000008">
    <property type="protein sequence ID" value="CAI0459078.1"/>
    <property type="molecule type" value="Genomic_DNA"/>
</dbReference>
<reference evidence="2" key="1">
    <citation type="submission" date="2022-08" db="EMBL/GenBank/DDBJ databases">
        <authorList>
            <person name="Gutierrez-Valencia J."/>
        </authorList>
    </citation>
    <scope>NUCLEOTIDE SEQUENCE</scope>
</reference>
<gene>
    <name evidence="2" type="ORF">LITE_LOCUS33826</name>
</gene>